<feature type="active site" description="Tele-phosphohistidine intermediate" evidence="17">
    <location>
        <position position="194"/>
    </location>
</feature>
<dbReference type="InterPro" id="IPR050499">
    <property type="entry name" value="PEP-utilizing_PTS_enzyme"/>
</dbReference>
<feature type="domain" description="Phosphotransferase system enzyme I N-terminal" evidence="23">
    <location>
        <begin position="8"/>
        <end position="125"/>
    </location>
</feature>
<evidence type="ECO:0000256" key="12">
    <source>
        <dbReference type="ARBA" id="ARBA00022723"/>
    </source>
</evidence>
<evidence type="ECO:0000256" key="1">
    <source>
        <dbReference type="ARBA" id="ARBA00000683"/>
    </source>
</evidence>
<evidence type="ECO:0000256" key="15">
    <source>
        <dbReference type="ARBA" id="ARBA00033235"/>
    </source>
</evidence>
<dbReference type="GO" id="GO:0046872">
    <property type="term" value="F:metal ion binding"/>
    <property type="evidence" value="ECO:0007669"/>
    <property type="project" value="UniProtKB-KW"/>
</dbReference>
<keyword evidence="11 16" id="KW-0598">Phosphotransferase system</keyword>
<feature type="binding site" evidence="19">
    <location>
        <position position="460"/>
    </location>
    <ligand>
        <name>Mg(2+)</name>
        <dbReference type="ChEBI" id="CHEBI:18420"/>
    </ligand>
</feature>
<evidence type="ECO:0000256" key="17">
    <source>
        <dbReference type="PIRSR" id="PIRSR000732-1"/>
    </source>
</evidence>
<dbReference type="InterPro" id="IPR015813">
    <property type="entry name" value="Pyrv/PenolPyrv_kinase-like_dom"/>
</dbReference>
<comment type="similarity">
    <text evidence="4 16">Belongs to the PEP-utilizing enzyme family.</text>
</comment>
<evidence type="ECO:0000256" key="6">
    <source>
        <dbReference type="ARBA" id="ARBA00016544"/>
    </source>
</evidence>
<dbReference type="InterPro" id="IPR036637">
    <property type="entry name" value="Phosphohistidine_dom_sf"/>
</dbReference>
<dbReference type="GO" id="GO:0009401">
    <property type="term" value="P:phosphoenolpyruvate-dependent sugar phosphotransferase system"/>
    <property type="evidence" value="ECO:0007669"/>
    <property type="project" value="UniProtKB-KW"/>
</dbReference>
<dbReference type="InterPro" id="IPR023151">
    <property type="entry name" value="PEP_util_CS"/>
</dbReference>
<dbReference type="OrthoDB" id="9765468at2"/>
<sequence length="584" mass="64899">MVSSRVIRGLAVSAGLAVGPAHIVRAGSSEVPTWYVRAQDIGAEIERLEAAVRAVEQLLGEQQARVARTTNAKDAEIFAVHRMILSDPTAIGNVEKAISEEAINAEAAIQRLIDRFEVSMGKLEGAPVRAFAADVSDPWRRVLDMLLERDRAEVGQAQEQVVLVAPELTPQVIAFVDRSRVLAVLCEKGGRFSHGAVLARSMRLPCIVGLPGLLGRLEQNMEVWVDGDNGIVQLEPEEADRAEFEARIEAREGRQKAVAAFAKESARTVDGARLVCEANIESVHDLDTFDLDQIDGVGLLRTEFLYMEKREFPSEEEQYRMYRRVAERLGERPVTIRTLDIGGDKQLEYFRMPPERNPALGWRGLRVSLQWPDLLRVQLRAAMRASVSGALRVLLPMVSSVDQLEEALAIFDGLRLDLDEQGYSIPDDIPLGVMVEVPSAIFNLRSFLDEIDFVSVGTNDLVQYLLAVDRDNSWVAKLYEPYDPSVFQALRDVADACAEKNKPCSVCGDLASDPLNALVLLGLGYHSVSVAPHFVPEIKYLLRSTTMEKARELAEAVTSQRRARDVRELMREAREELYEEIDGA</sequence>
<feature type="binding site" evidence="18">
    <location>
        <position position="470"/>
    </location>
    <ligand>
        <name>phosphoenolpyruvate</name>
        <dbReference type="ChEBI" id="CHEBI:58702"/>
    </ligand>
</feature>
<feature type="binding site" evidence="19">
    <location>
        <position position="436"/>
    </location>
    <ligand>
        <name>Mg(2+)</name>
        <dbReference type="ChEBI" id="CHEBI:18420"/>
    </ligand>
</feature>
<evidence type="ECO:0000256" key="11">
    <source>
        <dbReference type="ARBA" id="ARBA00022683"/>
    </source>
</evidence>
<keyword evidence="12 16" id="KW-0479">Metal-binding</keyword>
<dbReference type="InterPro" id="IPR040442">
    <property type="entry name" value="Pyrv_kinase-like_dom_sf"/>
</dbReference>
<keyword evidence="10 16" id="KW-0808">Transferase</keyword>
<evidence type="ECO:0000259" key="21">
    <source>
        <dbReference type="Pfam" id="PF00391"/>
    </source>
</evidence>
<dbReference type="Gene3D" id="3.20.20.60">
    <property type="entry name" value="Phosphoenolpyruvate-binding domains"/>
    <property type="match status" value="1"/>
</dbReference>
<comment type="function">
    <text evidence="16">General (non sugar-specific) component of the phosphoenolpyruvate-dependent sugar phosphotransferase system (sugar PTS). This major carbohydrate active-transport system catalyzes the phosphorylation of incoming sugar substrates concomitantly with their translocation across the cell membrane. Enzyme I transfers the phosphoryl group from phosphoenolpyruvate (PEP) to the phosphoryl carrier protein (HPr).</text>
</comment>
<keyword evidence="9 16" id="KW-0762">Sugar transport</keyword>
<evidence type="ECO:0000259" key="22">
    <source>
        <dbReference type="Pfam" id="PF02896"/>
    </source>
</evidence>
<keyword evidence="8 16" id="KW-0963">Cytoplasm</keyword>
<evidence type="ECO:0000256" key="19">
    <source>
        <dbReference type="PIRSR" id="PIRSR000732-3"/>
    </source>
</evidence>
<evidence type="ECO:0000256" key="2">
    <source>
        <dbReference type="ARBA" id="ARBA00001946"/>
    </source>
</evidence>
<dbReference type="SUPFAM" id="SSF47831">
    <property type="entry name" value="Enzyme I of the PEP:sugar phosphotransferase system HPr-binding (sub)domain"/>
    <property type="match status" value="1"/>
</dbReference>
<gene>
    <name evidence="24" type="primary">ptsI</name>
    <name evidence="24" type="ORF">Pla163_08900</name>
</gene>
<evidence type="ECO:0000256" key="14">
    <source>
        <dbReference type="ARBA" id="ARBA00022842"/>
    </source>
</evidence>
<dbReference type="InterPro" id="IPR008731">
    <property type="entry name" value="PTS_EIN"/>
</dbReference>
<evidence type="ECO:0000256" key="3">
    <source>
        <dbReference type="ARBA" id="ARBA00004496"/>
    </source>
</evidence>
<dbReference type="GO" id="GO:0008965">
    <property type="term" value="F:phosphoenolpyruvate-protein phosphotransferase activity"/>
    <property type="evidence" value="ECO:0007669"/>
    <property type="project" value="UniProtKB-EC"/>
</dbReference>
<dbReference type="PROSITE" id="PS00742">
    <property type="entry name" value="PEP_ENZYMES_2"/>
    <property type="match status" value="1"/>
</dbReference>
<dbReference type="SUPFAM" id="SSF52009">
    <property type="entry name" value="Phosphohistidine domain"/>
    <property type="match status" value="1"/>
</dbReference>
<evidence type="ECO:0000256" key="16">
    <source>
        <dbReference type="PIRNR" id="PIRNR000732"/>
    </source>
</evidence>
<feature type="domain" description="PEP-utilising enzyme C-terminal" evidence="22">
    <location>
        <begin position="258"/>
        <end position="545"/>
    </location>
</feature>
<dbReference type="Pfam" id="PF02896">
    <property type="entry name" value="PEP-utilizers_C"/>
    <property type="match status" value="1"/>
</dbReference>
<organism evidence="24 25">
    <name type="scientific">Rohdeia mirabilis</name>
    <dbReference type="NCBI Taxonomy" id="2528008"/>
    <lineage>
        <taxon>Bacteria</taxon>
        <taxon>Pseudomonadati</taxon>
        <taxon>Planctomycetota</taxon>
        <taxon>Planctomycetia</taxon>
        <taxon>Planctomycetia incertae sedis</taxon>
        <taxon>Rohdeia</taxon>
    </lineage>
</organism>
<dbReference type="SUPFAM" id="SSF51621">
    <property type="entry name" value="Phosphoenolpyruvate/pyruvate domain"/>
    <property type="match status" value="1"/>
</dbReference>
<comment type="subcellular location">
    <subcellularLocation>
        <location evidence="3 16">Cytoplasm</location>
    </subcellularLocation>
</comment>
<keyword evidence="24" id="KW-0670">Pyruvate</keyword>
<dbReference type="Gene3D" id="1.10.274.10">
    <property type="entry name" value="PtsI, HPr-binding domain"/>
    <property type="match status" value="1"/>
</dbReference>
<evidence type="ECO:0000256" key="20">
    <source>
        <dbReference type="SAM" id="Coils"/>
    </source>
</evidence>
<dbReference type="Pfam" id="PF05524">
    <property type="entry name" value="PEP-utilisers_N"/>
    <property type="match status" value="1"/>
</dbReference>
<dbReference type="PIRSF" id="PIRSF000732">
    <property type="entry name" value="PTS_enzyme_I"/>
    <property type="match status" value="1"/>
</dbReference>
<keyword evidence="13 16" id="KW-0418">Kinase</keyword>
<dbReference type="Gene3D" id="3.50.30.10">
    <property type="entry name" value="Phosphohistidine domain"/>
    <property type="match status" value="1"/>
</dbReference>
<evidence type="ECO:0000256" key="7">
    <source>
        <dbReference type="ARBA" id="ARBA00022448"/>
    </source>
</evidence>
<reference evidence="24 25" key="1">
    <citation type="submission" date="2019-02" db="EMBL/GenBank/DDBJ databases">
        <title>Deep-cultivation of Planctomycetes and their phenomic and genomic characterization uncovers novel biology.</title>
        <authorList>
            <person name="Wiegand S."/>
            <person name="Jogler M."/>
            <person name="Boedeker C."/>
            <person name="Pinto D."/>
            <person name="Vollmers J."/>
            <person name="Rivas-Marin E."/>
            <person name="Kohn T."/>
            <person name="Peeters S.H."/>
            <person name="Heuer A."/>
            <person name="Rast P."/>
            <person name="Oberbeckmann S."/>
            <person name="Bunk B."/>
            <person name="Jeske O."/>
            <person name="Meyerdierks A."/>
            <person name="Storesund J.E."/>
            <person name="Kallscheuer N."/>
            <person name="Luecker S."/>
            <person name="Lage O.M."/>
            <person name="Pohl T."/>
            <person name="Merkel B.J."/>
            <person name="Hornburger P."/>
            <person name="Mueller R.-W."/>
            <person name="Bruemmer F."/>
            <person name="Labrenz M."/>
            <person name="Spormann A.M."/>
            <person name="Op den Camp H."/>
            <person name="Overmann J."/>
            <person name="Amann R."/>
            <person name="Jetten M.S.M."/>
            <person name="Mascher T."/>
            <person name="Medema M.H."/>
            <person name="Devos D.P."/>
            <person name="Kaster A.-K."/>
            <person name="Ovreas L."/>
            <person name="Rohde M."/>
            <person name="Galperin M.Y."/>
            <person name="Jogler C."/>
        </authorList>
    </citation>
    <scope>NUCLEOTIDE SEQUENCE [LARGE SCALE GENOMIC DNA]</scope>
    <source>
        <strain evidence="24 25">Pla163</strain>
    </source>
</reference>
<evidence type="ECO:0000256" key="13">
    <source>
        <dbReference type="ARBA" id="ARBA00022777"/>
    </source>
</evidence>
<name>A0A518CX40_9BACT</name>
<keyword evidence="7 16" id="KW-0813">Transport</keyword>
<feature type="active site" description="Proton donor" evidence="17">
    <location>
        <position position="507"/>
    </location>
</feature>
<evidence type="ECO:0000256" key="18">
    <source>
        <dbReference type="PIRSR" id="PIRSR000732-2"/>
    </source>
</evidence>
<keyword evidence="14 16" id="KW-0460">Magnesium</keyword>
<dbReference type="GO" id="GO:0005737">
    <property type="term" value="C:cytoplasm"/>
    <property type="evidence" value="ECO:0007669"/>
    <property type="project" value="UniProtKB-SubCell"/>
</dbReference>
<feature type="binding site" evidence="18">
    <location>
        <position position="301"/>
    </location>
    <ligand>
        <name>phosphoenolpyruvate</name>
        <dbReference type="ChEBI" id="CHEBI:58702"/>
    </ligand>
</feature>
<comment type="cofactor">
    <cofactor evidence="2 16 19">
        <name>Mg(2+)</name>
        <dbReference type="ChEBI" id="CHEBI:18420"/>
    </cofactor>
</comment>
<dbReference type="InterPro" id="IPR006318">
    <property type="entry name" value="PTS_EI-like"/>
</dbReference>
<dbReference type="GO" id="GO:0016301">
    <property type="term" value="F:kinase activity"/>
    <property type="evidence" value="ECO:0007669"/>
    <property type="project" value="UniProtKB-KW"/>
</dbReference>
<feature type="domain" description="PEP-utilising enzyme mobile" evidence="21">
    <location>
        <begin position="158"/>
        <end position="230"/>
    </location>
</feature>
<dbReference type="EC" id="2.7.3.9" evidence="5 16"/>
<feature type="binding site" evidence="18">
    <location>
        <position position="337"/>
    </location>
    <ligand>
        <name>phosphoenolpyruvate</name>
        <dbReference type="ChEBI" id="CHEBI:58702"/>
    </ligand>
</feature>
<evidence type="ECO:0000313" key="24">
    <source>
        <dbReference type="EMBL" id="QDU83789.1"/>
    </source>
</evidence>
<dbReference type="RefSeq" id="WP_145184111.1">
    <property type="nucleotide sequence ID" value="NZ_CP036290.1"/>
</dbReference>
<keyword evidence="25" id="KW-1185">Reference proteome</keyword>
<dbReference type="Proteomes" id="UP000319342">
    <property type="component" value="Chromosome"/>
</dbReference>
<protein>
    <recommendedName>
        <fullName evidence="6 16">Phosphoenolpyruvate-protein phosphotransferase</fullName>
        <ecNumber evidence="5 16">2.7.3.9</ecNumber>
    </recommendedName>
    <alternativeName>
        <fullName evidence="15 16">Phosphotransferase system, enzyme I</fullName>
    </alternativeName>
</protein>
<evidence type="ECO:0000259" key="23">
    <source>
        <dbReference type="Pfam" id="PF05524"/>
    </source>
</evidence>
<dbReference type="NCBIfam" id="TIGR01417">
    <property type="entry name" value="PTS_I_fam"/>
    <property type="match status" value="1"/>
</dbReference>
<dbReference type="Pfam" id="PF00391">
    <property type="entry name" value="PEP-utilizers"/>
    <property type="match status" value="1"/>
</dbReference>
<dbReference type="InterPro" id="IPR036618">
    <property type="entry name" value="PtsI_HPr-bd_sf"/>
</dbReference>
<evidence type="ECO:0000256" key="5">
    <source>
        <dbReference type="ARBA" id="ARBA00012232"/>
    </source>
</evidence>
<evidence type="ECO:0000256" key="9">
    <source>
        <dbReference type="ARBA" id="ARBA00022597"/>
    </source>
</evidence>
<dbReference type="InterPro" id="IPR008279">
    <property type="entry name" value="PEP-util_enz_mobile_dom"/>
</dbReference>
<dbReference type="InterPro" id="IPR024692">
    <property type="entry name" value="PTS_EI"/>
</dbReference>
<proteinExistence type="inferred from homology"/>
<dbReference type="AlphaFoldDB" id="A0A518CX40"/>
<feature type="coiled-coil region" evidence="20">
    <location>
        <begin position="38"/>
        <end position="65"/>
    </location>
</feature>
<dbReference type="EMBL" id="CP036290">
    <property type="protein sequence ID" value="QDU83789.1"/>
    <property type="molecule type" value="Genomic_DNA"/>
</dbReference>
<dbReference type="PANTHER" id="PTHR46244">
    <property type="entry name" value="PHOSPHOENOLPYRUVATE-PROTEIN PHOSPHOTRANSFERASE"/>
    <property type="match status" value="1"/>
</dbReference>
<evidence type="ECO:0000313" key="25">
    <source>
        <dbReference type="Proteomes" id="UP000319342"/>
    </source>
</evidence>
<feature type="binding site" evidence="18">
    <location>
        <begin position="459"/>
        <end position="460"/>
    </location>
    <ligand>
        <name>phosphoenolpyruvate</name>
        <dbReference type="ChEBI" id="CHEBI:58702"/>
    </ligand>
</feature>
<keyword evidence="20" id="KW-0175">Coiled coil</keyword>
<dbReference type="InterPro" id="IPR000121">
    <property type="entry name" value="PEP_util_C"/>
</dbReference>
<comment type="catalytic activity">
    <reaction evidence="1 16">
        <text>L-histidyl-[protein] + phosphoenolpyruvate = N(pros)-phospho-L-histidyl-[protein] + pyruvate</text>
        <dbReference type="Rhea" id="RHEA:23880"/>
        <dbReference type="Rhea" id="RHEA-COMP:9745"/>
        <dbReference type="Rhea" id="RHEA-COMP:9746"/>
        <dbReference type="ChEBI" id="CHEBI:15361"/>
        <dbReference type="ChEBI" id="CHEBI:29979"/>
        <dbReference type="ChEBI" id="CHEBI:58702"/>
        <dbReference type="ChEBI" id="CHEBI:64837"/>
        <dbReference type="EC" id="2.7.3.9"/>
    </reaction>
</comment>
<evidence type="ECO:0000256" key="10">
    <source>
        <dbReference type="ARBA" id="ARBA00022679"/>
    </source>
</evidence>
<dbReference type="PANTHER" id="PTHR46244:SF6">
    <property type="entry name" value="PHOSPHOENOLPYRUVATE-PROTEIN PHOSPHOTRANSFERASE"/>
    <property type="match status" value="1"/>
</dbReference>
<evidence type="ECO:0000256" key="8">
    <source>
        <dbReference type="ARBA" id="ARBA00022490"/>
    </source>
</evidence>
<evidence type="ECO:0000256" key="4">
    <source>
        <dbReference type="ARBA" id="ARBA00007837"/>
    </source>
</evidence>
<accession>A0A518CX40</accession>
<dbReference type="PRINTS" id="PR01736">
    <property type="entry name" value="PHPHTRNFRASE"/>
</dbReference>